<name>A0AAN7BXQ8_9PEZI</name>
<dbReference type="AlphaFoldDB" id="A0AAN7BXQ8"/>
<dbReference type="EMBL" id="MU865292">
    <property type="protein sequence ID" value="KAK4231584.1"/>
    <property type="molecule type" value="Genomic_DNA"/>
</dbReference>
<protein>
    <submittedName>
        <fullName evidence="1">Uncharacterized protein</fullName>
    </submittedName>
</protein>
<reference evidence="1" key="1">
    <citation type="journal article" date="2023" name="Mol. Phylogenet. Evol.">
        <title>Genome-scale phylogeny and comparative genomics of the fungal order Sordariales.</title>
        <authorList>
            <person name="Hensen N."/>
            <person name="Bonometti L."/>
            <person name="Westerberg I."/>
            <person name="Brannstrom I.O."/>
            <person name="Guillou S."/>
            <person name="Cros-Aarteil S."/>
            <person name="Calhoun S."/>
            <person name="Haridas S."/>
            <person name="Kuo A."/>
            <person name="Mondo S."/>
            <person name="Pangilinan J."/>
            <person name="Riley R."/>
            <person name="LaButti K."/>
            <person name="Andreopoulos B."/>
            <person name="Lipzen A."/>
            <person name="Chen C."/>
            <person name="Yan M."/>
            <person name="Daum C."/>
            <person name="Ng V."/>
            <person name="Clum A."/>
            <person name="Steindorff A."/>
            <person name="Ohm R.A."/>
            <person name="Martin F."/>
            <person name="Silar P."/>
            <person name="Natvig D.O."/>
            <person name="Lalanne C."/>
            <person name="Gautier V."/>
            <person name="Ament-Velasquez S.L."/>
            <person name="Kruys A."/>
            <person name="Hutchinson M.I."/>
            <person name="Powell A.J."/>
            <person name="Barry K."/>
            <person name="Miller A.N."/>
            <person name="Grigoriev I.V."/>
            <person name="Debuchy R."/>
            <person name="Gladieux P."/>
            <person name="Hiltunen Thoren M."/>
            <person name="Johannesson H."/>
        </authorList>
    </citation>
    <scope>NUCLEOTIDE SEQUENCE</scope>
    <source>
        <strain evidence="1">CBS 990.96</strain>
    </source>
</reference>
<proteinExistence type="predicted"/>
<gene>
    <name evidence="1" type="ORF">QBC38DRAFT_439977</name>
</gene>
<organism evidence="1 2">
    <name type="scientific">Podospora fimiseda</name>
    <dbReference type="NCBI Taxonomy" id="252190"/>
    <lineage>
        <taxon>Eukaryota</taxon>
        <taxon>Fungi</taxon>
        <taxon>Dikarya</taxon>
        <taxon>Ascomycota</taxon>
        <taxon>Pezizomycotina</taxon>
        <taxon>Sordariomycetes</taxon>
        <taxon>Sordariomycetidae</taxon>
        <taxon>Sordariales</taxon>
        <taxon>Podosporaceae</taxon>
        <taxon>Podospora</taxon>
    </lineage>
</organism>
<accession>A0AAN7BXQ8</accession>
<reference evidence="1" key="2">
    <citation type="submission" date="2023-05" db="EMBL/GenBank/DDBJ databases">
        <authorList>
            <consortium name="Lawrence Berkeley National Laboratory"/>
            <person name="Steindorff A."/>
            <person name="Hensen N."/>
            <person name="Bonometti L."/>
            <person name="Westerberg I."/>
            <person name="Brannstrom I.O."/>
            <person name="Guillou S."/>
            <person name="Cros-Aarteil S."/>
            <person name="Calhoun S."/>
            <person name="Haridas S."/>
            <person name="Kuo A."/>
            <person name="Mondo S."/>
            <person name="Pangilinan J."/>
            <person name="Riley R."/>
            <person name="Labutti K."/>
            <person name="Andreopoulos B."/>
            <person name="Lipzen A."/>
            <person name="Chen C."/>
            <person name="Yanf M."/>
            <person name="Daum C."/>
            <person name="Ng V."/>
            <person name="Clum A."/>
            <person name="Ohm R."/>
            <person name="Martin F."/>
            <person name="Silar P."/>
            <person name="Natvig D."/>
            <person name="Lalanne C."/>
            <person name="Gautier V."/>
            <person name="Ament-Velasquez S.L."/>
            <person name="Kruys A."/>
            <person name="Hutchinson M.I."/>
            <person name="Powell A.J."/>
            <person name="Barry K."/>
            <person name="Miller A.N."/>
            <person name="Grigoriev I.V."/>
            <person name="Debuchy R."/>
            <person name="Gladieux P."/>
            <person name="Thoren M.H."/>
            <person name="Johannesson H."/>
        </authorList>
    </citation>
    <scope>NUCLEOTIDE SEQUENCE</scope>
    <source>
        <strain evidence="1">CBS 990.96</strain>
    </source>
</reference>
<evidence type="ECO:0000313" key="1">
    <source>
        <dbReference type="EMBL" id="KAK4231584.1"/>
    </source>
</evidence>
<evidence type="ECO:0000313" key="2">
    <source>
        <dbReference type="Proteomes" id="UP001301958"/>
    </source>
</evidence>
<comment type="caution">
    <text evidence="1">The sequence shown here is derived from an EMBL/GenBank/DDBJ whole genome shotgun (WGS) entry which is preliminary data.</text>
</comment>
<sequence length="277" mass="32571">MRTRYPLMVTVTARMSVDEDVYRVLKLAGIFVRSVIDDDVKVDDLWTLGTRKHSLQGAYAKGNYERLAFLTAFHLVVKNIDDLLEYPLDIELHSLMCTCRVFNDLPCVLCECFKDPNDRFHVTHLPKNVPWILSIRVILPLKPPPQHSDDAVLLDWRFCANPLAERHYSANWEAREAIMVFNFDDMDPWKHGTPFTPGCISRGVWWQGYEQLAQWWTTTTFYHKLLWDEVVVSDHVNLNAPCVCSSNQQDAQYREHRHQGLRGHLHRRHHHHHHHHD</sequence>
<dbReference type="Proteomes" id="UP001301958">
    <property type="component" value="Unassembled WGS sequence"/>
</dbReference>
<keyword evidence="2" id="KW-1185">Reference proteome</keyword>